<dbReference type="SUPFAM" id="SSF46785">
    <property type="entry name" value="Winged helix' DNA-binding domain"/>
    <property type="match status" value="1"/>
</dbReference>
<dbReference type="Pfam" id="PF13545">
    <property type="entry name" value="HTH_Crp_2"/>
    <property type="match status" value="1"/>
</dbReference>
<protein>
    <submittedName>
        <fullName evidence="2">Helix-turn-helix domain-containing protein</fullName>
    </submittedName>
</protein>
<accession>A0ABV9C247</accession>
<dbReference type="Proteomes" id="UP001595961">
    <property type="component" value="Unassembled WGS sequence"/>
</dbReference>
<dbReference type="Gene3D" id="1.10.10.10">
    <property type="entry name" value="Winged helix-like DNA-binding domain superfamily/Winged helix DNA-binding domain"/>
    <property type="match status" value="1"/>
</dbReference>
<gene>
    <name evidence="2" type="ORF">ACFO5W_10300</name>
</gene>
<proteinExistence type="predicted"/>
<keyword evidence="3" id="KW-1185">Reference proteome</keyword>
<comment type="caution">
    <text evidence="2">The sequence shown here is derived from an EMBL/GenBank/DDBJ whole genome shotgun (WGS) entry which is preliminary data.</text>
</comment>
<name>A0ABV9C247_9GAMM</name>
<sequence>MSKRYARLQSGMKRSAWKCRQRRGSQANVGSNRALASTYLDKLGVLRYDGIHLGLKTAQDQLADFVGCSRPFLNRELKQLEKELAIQVTFSKIVVRDEHLLTSIVIDG</sequence>
<dbReference type="EMBL" id="JBHSGA010000017">
    <property type="protein sequence ID" value="MFC4527021.1"/>
    <property type="molecule type" value="Genomic_DNA"/>
</dbReference>
<organism evidence="2 3">
    <name type="scientific">Dyella halodurans</name>
    <dbReference type="NCBI Taxonomy" id="1920171"/>
    <lineage>
        <taxon>Bacteria</taxon>
        <taxon>Pseudomonadati</taxon>
        <taxon>Pseudomonadota</taxon>
        <taxon>Gammaproteobacteria</taxon>
        <taxon>Lysobacterales</taxon>
        <taxon>Rhodanobacteraceae</taxon>
        <taxon>Dyella</taxon>
    </lineage>
</organism>
<dbReference type="InterPro" id="IPR036390">
    <property type="entry name" value="WH_DNA-bd_sf"/>
</dbReference>
<dbReference type="RefSeq" id="WP_266148922.1">
    <property type="nucleotide sequence ID" value="NZ_CP064028.1"/>
</dbReference>
<dbReference type="InterPro" id="IPR036388">
    <property type="entry name" value="WH-like_DNA-bd_sf"/>
</dbReference>
<evidence type="ECO:0000259" key="1">
    <source>
        <dbReference type="Pfam" id="PF13545"/>
    </source>
</evidence>
<feature type="domain" description="HTH crp-type" evidence="1">
    <location>
        <begin position="48"/>
        <end position="102"/>
    </location>
</feature>
<reference evidence="3" key="1">
    <citation type="journal article" date="2019" name="Int. J. Syst. Evol. Microbiol.">
        <title>The Global Catalogue of Microorganisms (GCM) 10K type strain sequencing project: providing services to taxonomists for standard genome sequencing and annotation.</title>
        <authorList>
            <consortium name="The Broad Institute Genomics Platform"/>
            <consortium name="The Broad Institute Genome Sequencing Center for Infectious Disease"/>
            <person name="Wu L."/>
            <person name="Ma J."/>
        </authorList>
    </citation>
    <scope>NUCLEOTIDE SEQUENCE [LARGE SCALE GENOMIC DNA]</scope>
    <source>
        <strain evidence="3">CCM 4481</strain>
    </source>
</reference>
<evidence type="ECO:0000313" key="2">
    <source>
        <dbReference type="EMBL" id="MFC4527021.1"/>
    </source>
</evidence>
<evidence type="ECO:0000313" key="3">
    <source>
        <dbReference type="Proteomes" id="UP001595961"/>
    </source>
</evidence>
<dbReference type="InterPro" id="IPR012318">
    <property type="entry name" value="HTH_CRP"/>
</dbReference>